<sequence>MKSLSIVLMGALLAFMTYQLGLLERPEFKHHKSFLNGQELHAIVATTTGNIGQQVERLVVGTKKGVGALGDKGTAMMAAASKAYGVDQEAIPAISTGLYFDDPFSMEHPRWAIGWAVAGPSIEELKALLPVVQEASGLESNEIRVVRIGGSGTEIITVRIPWRNYFTPMIAPMLHWGRGFQVYEKYIEENKEADKGVTPIALEVYVHEGDGSTREFIDYTVLFGEVSNTWEDTFPEAGDNETEEGGDTTKTE</sequence>
<feature type="chain" id="PRO_5040254060" description="GyrI-like small molecule binding domain-containing protein" evidence="2">
    <location>
        <begin position="24"/>
        <end position="252"/>
    </location>
</feature>
<evidence type="ECO:0000256" key="2">
    <source>
        <dbReference type="SAM" id="SignalP"/>
    </source>
</evidence>
<feature type="signal peptide" evidence="2">
    <location>
        <begin position="1"/>
        <end position="23"/>
    </location>
</feature>
<comment type="caution">
    <text evidence="3">The sequence shown here is derived from an EMBL/GenBank/DDBJ whole genome shotgun (WGS) entry which is preliminary data.</text>
</comment>
<dbReference type="EMBL" id="CAICTM010000904">
    <property type="protein sequence ID" value="CAB9518104.1"/>
    <property type="molecule type" value="Genomic_DNA"/>
</dbReference>
<gene>
    <name evidence="3" type="ORF">SEMRO_906_G218680.1</name>
</gene>
<evidence type="ECO:0000313" key="4">
    <source>
        <dbReference type="Proteomes" id="UP001153069"/>
    </source>
</evidence>
<proteinExistence type="predicted"/>
<dbReference type="AlphaFoldDB" id="A0A9N8EGE4"/>
<dbReference type="Proteomes" id="UP001153069">
    <property type="component" value="Unassembled WGS sequence"/>
</dbReference>
<protein>
    <recommendedName>
        <fullName evidence="5">GyrI-like small molecule binding domain-containing protein</fullName>
    </recommendedName>
</protein>
<evidence type="ECO:0000256" key="1">
    <source>
        <dbReference type="SAM" id="MobiDB-lite"/>
    </source>
</evidence>
<name>A0A9N8EGE4_9STRA</name>
<evidence type="ECO:0000313" key="3">
    <source>
        <dbReference type="EMBL" id="CAB9518104.1"/>
    </source>
</evidence>
<accession>A0A9N8EGE4</accession>
<organism evidence="3 4">
    <name type="scientific">Seminavis robusta</name>
    <dbReference type="NCBI Taxonomy" id="568900"/>
    <lineage>
        <taxon>Eukaryota</taxon>
        <taxon>Sar</taxon>
        <taxon>Stramenopiles</taxon>
        <taxon>Ochrophyta</taxon>
        <taxon>Bacillariophyta</taxon>
        <taxon>Bacillariophyceae</taxon>
        <taxon>Bacillariophycidae</taxon>
        <taxon>Naviculales</taxon>
        <taxon>Naviculaceae</taxon>
        <taxon>Seminavis</taxon>
    </lineage>
</organism>
<feature type="region of interest" description="Disordered" evidence="1">
    <location>
        <begin position="232"/>
        <end position="252"/>
    </location>
</feature>
<evidence type="ECO:0008006" key="5">
    <source>
        <dbReference type="Google" id="ProtNLM"/>
    </source>
</evidence>
<keyword evidence="2" id="KW-0732">Signal</keyword>
<keyword evidence="4" id="KW-1185">Reference proteome</keyword>
<reference evidence="3" key="1">
    <citation type="submission" date="2020-06" db="EMBL/GenBank/DDBJ databases">
        <authorList>
            <consortium name="Plant Systems Biology data submission"/>
        </authorList>
    </citation>
    <scope>NUCLEOTIDE SEQUENCE</scope>
    <source>
        <strain evidence="3">D6</strain>
    </source>
</reference>
<dbReference type="OrthoDB" id="52275at2759"/>